<proteinExistence type="predicted"/>
<accession>A0ABP8XZA7</accession>
<protein>
    <recommendedName>
        <fullName evidence="3">Restriction system protein Mrr-like N-terminal domain-containing protein</fullName>
    </recommendedName>
</protein>
<evidence type="ECO:0000313" key="2">
    <source>
        <dbReference type="Proteomes" id="UP001500556"/>
    </source>
</evidence>
<keyword evidence="2" id="KW-1185">Reference proteome</keyword>
<dbReference type="RefSeq" id="WP_345501968.1">
    <property type="nucleotide sequence ID" value="NZ_BAABLO010000004.1"/>
</dbReference>
<dbReference type="EMBL" id="BAABLO010000004">
    <property type="protein sequence ID" value="GAA4717312.1"/>
    <property type="molecule type" value="Genomic_DNA"/>
</dbReference>
<evidence type="ECO:0008006" key="3">
    <source>
        <dbReference type="Google" id="ProtNLM"/>
    </source>
</evidence>
<gene>
    <name evidence="1" type="ORF">GCM10025782_13030</name>
</gene>
<reference evidence="2" key="1">
    <citation type="journal article" date="2019" name="Int. J. Syst. Evol. Microbiol.">
        <title>The Global Catalogue of Microorganisms (GCM) 10K type strain sequencing project: providing services to taxonomists for standard genome sequencing and annotation.</title>
        <authorList>
            <consortium name="The Broad Institute Genomics Platform"/>
            <consortium name="The Broad Institute Genome Sequencing Center for Infectious Disease"/>
            <person name="Wu L."/>
            <person name="Ma J."/>
        </authorList>
    </citation>
    <scope>NUCLEOTIDE SEQUENCE [LARGE SCALE GENOMIC DNA]</scope>
    <source>
        <strain evidence="2">JCM 18961</strain>
    </source>
</reference>
<name>A0ABP8XZA7_9MICO</name>
<evidence type="ECO:0000313" key="1">
    <source>
        <dbReference type="EMBL" id="GAA4717312.1"/>
    </source>
</evidence>
<dbReference type="Proteomes" id="UP001500556">
    <property type="component" value="Unassembled WGS sequence"/>
</dbReference>
<sequence length="88" mass="10268">MAEKRDLETWIVQALREHGGEMAVVEVARHVWSHHEDELRESGDLFYTWQYDLRWAAQNLRDDGVLAAKEGHRRGGWRLAHEGTSGMR</sequence>
<comment type="caution">
    <text evidence="1">The sequence shown here is derived from an EMBL/GenBank/DDBJ whole genome shotgun (WGS) entry which is preliminary data.</text>
</comment>
<organism evidence="1 2">
    <name type="scientific">Pedococcus ginsenosidimutans</name>
    <dbReference type="NCBI Taxonomy" id="490570"/>
    <lineage>
        <taxon>Bacteria</taxon>
        <taxon>Bacillati</taxon>
        <taxon>Actinomycetota</taxon>
        <taxon>Actinomycetes</taxon>
        <taxon>Micrococcales</taxon>
        <taxon>Intrasporangiaceae</taxon>
        <taxon>Pedococcus</taxon>
    </lineage>
</organism>